<dbReference type="OrthoDB" id="10676223at2759"/>
<feature type="coiled-coil region" evidence="1">
    <location>
        <begin position="127"/>
        <end position="198"/>
    </location>
</feature>
<dbReference type="Proteomes" id="UP000800035">
    <property type="component" value="Unassembled WGS sequence"/>
</dbReference>
<feature type="signal peptide" evidence="2">
    <location>
        <begin position="1"/>
        <end position="22"/>
    </location>
</feature>
<name>A0A6A5UF60_9PLEO</name>
<keyword evidence="4" id="KW-1185">Reference proteome</keyword>
<organism evidence="3 4">
    <name type="scientific">Byssothecium circinans</name>
    <dbReference type="NCBI Taxonomy" id="147558"/>
    <lineage>
        <taxon>Eukaryota</taxon>
        <taxon>Fungi</taxon>
        <taxon>Dikarya</taxon>
        <taxon>Ascomycota</taxon>
        <taxon>Pezizomycotina</taxon>
        <taxon>Dothideomycetes</taxon>
        <taxon>Pleosporomycetidae</taxon>
        <taxon>Pleosporales</taxon>
        <taxon>Massarineae</taxon>
        <taxon>Massarinaceae</taxon>
        <taxon>Byssothecium</taxon>
    </lineage>
</organism>
<feature type="chain" id="PRO_5025469518" evidence="2">
    <location>
        <begin position="23"/>
        <end position="363"/>
    </location>
</feature>
<keyword evidence="2" id="KW-0732">Signal</keyword>
<accession>A0A6A5UF60</accession>
<proteinExistence type="predicted"/>
<evidence type="ECO:0000313" key="4">
    <source>
        <dbReference type="Proteomes" id="UP000800035"/>
    </source>
</evidence>
<reference evidence="3" key="1">
    <citation type="journal article" date="2020" name="Stud. Mycol.">
        <title>101 Dothideomycetes genomes: a test case for predicting lifestyles and emergence of pathogens.</title>
        <authorList>
            <person name="Haridas S."/>
            <person name="Albert R."/>
            <person name="Binder M."/>
            <person name="Bloem J."/>
            <person name="Labutti K."/>
            <person name="Salamov A."/>
            <person name="Andreopoulos B."/>
            <person name="Baker S."/>
            <person name="Barry K."/>
            <person name="Bills G."/>
            <person name="Bluhm B."/>
            <person name="Cannon C."/>
            <person name="Castanera R."/>
            <person name="Culley D."/>
            <person name="Daum C."/>
            <person name="Ezra D."/>
            <person name="Gonzalez J."/>
            <person name="Henrissat B."/>
            <person name="Kuo A."/>
            <person name="Liang C."/>
            <person name="Lipzen A."/>
            <person name="Lutzoni F."/>
            <person name="Magnuson J."/>
            <person name="Mondo S."/>
            <person name="Nolan M."/>
            <person name="Ohm R."/>
            <person name="Pangilinan J."/>
            <person name="Park H.-J."/>
            <person name="Ramirez L."/>
            <person name="Alfaro M."/>
            <person name="Sun H."/>
            <person name="Tritt A."/>
            <person name="Yoshinaga Y."/>
            <person name="Zwiers L.-H."/>
            <person name="Turgeon B."/>
            <person name="Goodwin S."/>
            <person name="Spatafora J."/>
            <person name="Crous P."/>
            <person name="Grigoriev I."/>
        </authorList>
    </citation>
    <scope>NUCLEOTIDE SEQUENCE</scope>
    <source>
        <strain evidence="3">CBS 675.92</strain>
    </source>
</reference>
<dbReference type="EMBL" id="ML976977">
    <property type="protein sequence ID" value="KAF1963843.1"/>
    <property type="molecule type" value="Genomic_DNA"/>
</dbReference>
<protein>
    <submittedName>
        <fullName evidence="3">Uncharacterized protein</fullName>
    </submittedName>
</protein>
<gene>
    <name evidence="3" type="ORF">CC80DRAFT_557866</name>
</gene>
<dbReference type="AlphaFoldDB" id="A0A6A5UF60"/>
<keyword evidence="1" id="KW-0175">Coiled coil</keyword>
<evidence type="ECO:0000313" key="3">
    <source>
        <dbReference type="EMBL" id="KAF1963843.1"/>
    </source>
</evidence>
<sequence length="363" mass="40463">MLCHFFLLAFIVCCLAAAPSSALYLADTITSSPCITIAIGYVALLLSSNTREFAFGYLRVVYCITLTIFRLLSAFLPDDRINELNNEIRMLNDKYERDITIITSERDAAIKARKKAEDDAIENALSNTQLSSANDSLQNRLEVSERRVQQLERLTDVKRHYHNIKTLEAQVLEKDKLAKELEQTITQQNAKLKTQQTDVISKNVRHQQIAQLVKGLKHQESILKTSIKDLSQQLQHAQTVSDKKTTDNILLDTIKEAIHQLAETPGDAMTTAVGLAHTLRHGYNVDLGRLGIDARRFEAVRDYVLAGQKRNCAVLPSGFRLEGRYFPLSGLQVVGSSITEGRHVAPPAKSGPAAPTFEFTFAA</sequence>
<evidence type="ECO:0000256" key="2">
    <source>
        <dbReference type="SAM" id="SignalP"/>
    </source>
</evidence>
<evidence type="ECO:0000256" key="1">
    <source>
        <dbReference type="SAM" id="Coils"/>
    </source>
</evidence>